<dbReference type="GO" id="GO:0005856">
    <property type="term" value="C:cytoskeleton"/>
    <property type="evidence" value="ECO:0007669"/>
    <property type="project" value="UniProtKB-SubCell"/>
</dbReference>
<evidence type="ECO:0000256" key="12">
    <source>
        <dbReference type="PROSITE-ProRule" id="PRU00191"/>
    </source>
</evidence>
<dbReference type="GeneTree" id="ENSGT00940000156576"/>
<dbReference type="RefSeq" id="NP_001403485.1">
    <property type="nucleotide sequence ID" value="NM_001416556.1"/>
</dbReference>
<dbReference type="RefSeq" id="XP_031746720.1">
    <property type="nucleotide sequence ID" value="XM_031890860.1"/>
</dbReference>
<evidence type="ECO:0000256" key="2">
    <source>
        <dbReference type="ARBA" id="ARBA00004245"/>
    </source>
</evidence>
<evidence type="ECO:0000256" key="4">
    <source>
        <dbReference type="ARBA" id="ARBA00012981"/>
    </source>
</evidence>
<keyword evidence="10" id="KW-0472">Membrane</keyword>
<keyword evidence="5" id="KW-0963">Cytoplasm</keyword>
<name>A0A803JQR9_XENTR</name>
<dbReference type="PRINTS" id="PR00401">
    <property type="entry name" value="SH2DOMAIN"/>
</dbReference>
<evidence type="ECO:0000256" key="10">
    <source>
        <dbReference type="ARBA" id="ARBA00023136"/>
    </source>
</evidence>
<dbReference type="OMA" id="CVMESYS"/>
<dbReference type="SMART" id="SM00128">
    <property type="entry name" value="IPPc"/>
    <property type="match status" value="1"/>
</dbReference>
<keyword evidence="16" id="KW-1185">Reference proteome</keyword>
<evidence type="ECO:0000256" key="5">
    <source>
        <dbReference type="ARBA" id="ARBA00022490"/>
    </source>
</evidence>
<evidence type="ECO:0000313" key="16">
    <source>
        <dbReference type="Proteomes" id="UP000008143"/>
    </source>
</evidence>
<dbReference type="PROSITE" id="PS50001">
    <property type="entry name" value="SH2"/>
    <property type="match status" value="1"/>
</dbReference>
<dbReference type="GO" id="GO:0046856">
    <property type="term" value="P:phosphatidylinositol dephosphorylation"/>
    <property type="evidence" value="ECO:0007669"/>
    <property type="project" value="InterPro"/>
</dbReference>
<evidence type="ECO:0000256" key="13">
    <source>
        <dbReference type="SAM" id="MobiDB-lite"/>
    </source>
</evidence>
<evidence type="ECO:0000256" key="1">
    <source>
        <dbReference type="ARBA" id="ARBA00004170"/>
    </source>
</evidence>
<organism evidence="15">
    <name type="scientific">Xenopus tropicalis</name>
    <name type="common">Western clawed frog</name>
    <name type="synonym">Silurana tropicalis</name>
    <dbReference type="NCBI Taxonomy" id="8364"/>
    <lineage>
        <taxon>Eukaryota</taxon>
        <taxon>Metazoa</taxon>
        <taxon>Chordata</taxon>
        <taxon>Craniata</taxon>
        <taxon>Vertebrata</taxon>
        <taxon>Euteleostomi</taxon>
        <taxon>Amphibia</taxon>
        <taxon>Batrachia</taxon>
        <taxon>Anura</taxon>
        <taxon>Pipoidea</taxon>
        <taxon>Pipidae</taxon>
        <taxon>Xenopodinae</taxon>
        <taxon>Xenopus</taxon>
        <taxon>Silurana</taxon>
    </lineage>
</organism>
<dbReference type="SMART" id="SM00252">
    <property type="entry name" value="SH2"/>
    <property type="match status" value="1"/>
</dbReference>
<dbReference type="AGR" id="Xenbase:XB-GENE-29071322"/>
<comment type="subcellular location">
    <subcellularLocation>
        <location evidence="2">Cytoplasm</location>
        <location evidence="2">Cytoskeleton</location>
    </subcellularLocation>
    <subcellularLocation>
        <location evidence="1">Membrane</location>
        <topology evidence="1">Peripheral membrane protein</topology>
    </subcellularLocation>
</comment>
<dbReference type="GO" id="GO:0005829">
    <property type="term" value="C:cytosol"/>
    <property type="evidence" value="ECO:0000318"/>
    <property type="project" value="GO_Central"/>
</dbReference>
<comment type="similarity">
    <text evidence="3">Belongs to the inositol 1,4,5-trisphosphate 5-phosphatase family.</text>
</comment>
<dbReference type="FunFam" id="3.60.10.10:FF:000005">
    <property type="entry name" value="phosphatidylinositol 3,4,5-trisphosphate 5-phosphatase 1"/>
    <property type="match status" value="1"/>
</dbReference>
<dbReference type="Proteomes" id="UP000008143">
    <property type="component" value="Chromosome 8"/>
</dbReference>
<dbReference type="AlphaFoldDB" id="A0A803JQR9"/>
<dbReference type="Gene3D" id="3.30.505.10">
    <property type="entry name" value="SH2 domain"/>
    <property type="match status" value="1"/>
</dbReference>
<evidence type="ECO:0000256" key="9">
    <source>
        <dbReference type="ARBA" id="ARBA00022999"/>
    </source>
</evidence>
<keyword evidence="7" id="KW-0378">Hydrolase</keyword>
<dbReference type="CTD" id="368433"/>
<dbReference type="EC" id="3.1.3.86" evidence="4"/>
<dbReference type="InterPro" id="IPR036860">
    <property type="entry name" value="SH2_dom_sf"/>
</dbReference>
<sequence>MGEHWYHADMSQAWAEHLLIRDGRDGAFLVRQSESVNGAFAICLMYQHMIHTYRVLPDDCGLLSVQSVQGVDVKKFEHLSDLVYEYMHKQNGLITALQYPVGCEAELSTEQVNDYVETMKSPGWKDISYTGTRIVSCQRGMALGTQRTLLQEDVEDTRKQGLGLFHLSPLLEKQCRELDREIGVTWNSLRVLTKVFGQMISDFNSEDEQMLDRLMNNISAVHEIIASLENKVVQTLKDSLTSFATSPASRGSMSPRVPVTATSNRTGKTDPQDGLQQDRNQPKKNCPKSLSLFVGTWNMGGSPPPRSISSWLSSRGLGRSLEDTGPCVSHDLYMVGTQENPQGDREWAEFLRLALISHTGKQFKVVSMHSLGGVKLVLLVKQEYESLISHVQISSVRTGMSNTLGHRGAVGASLDFCGISLGFVTCHLVSGNEKVQKRNQSYGEILRGLTLGDESLKCFQLPLRLTHLFWAGDLNYRLSMPLQDILQCVYSGRYQVLLPVDQLSQERERKKIFLGFKEDSVTFPPTCRYERGTRSYDLHKARTTGTRLFAPCWSDRVLWTSYPDTDIKCTSYGCTEDIVTSDHSPVFATFEVGLDCTSQQDTSCTVRFQSIEAIIKTQSRSKGFIEFRSVCMRGSPQSKENSTHSTEGSAFLKLGWSDLDLPEITLVGQDRRSALTRHILFNIRSTDGGESYGECCVSVNPLNSGTDHHFQAFLSQRGEETGSIRGWVIVSRFLDVNPLKSPNTLQGDNEKGLSSVRESSSLLTCAPVSPRNPSASQLLARTARRRPASLCCVMESYSNAEYFLFEGMPSTPTSPRPHSALVSGDHQSSGLHGRQFDLRPEMGKNSALVPISKPSKATSRSLASHKGC</sequence>
<evidence type="ECO:0000256" key="11">
    <source>
        <dbReference type="ARBA" id="ARBA00023212"/>
    </source>
</evidence>
<dbReference type="InterPro" id="IPR057509">
    <property type="entry name" value="C2_SHIP1-2_2nd"/>
</dbReference>
<keyword evidence="8" id="KW-0391">Immunity</keyword>
<dbReference type="Xenbase" id="XB-GENE-29071322">
    <property type="gene designation" value="inppl1b"/>
</dbReference>
<dbReference type="GO" id="GO:0050776">
    <property type="term" value="P:regulation of immune response"/>
    <property type="evidence" value="ECO:0000318"/>
    <property type="project" value="GO_Central"/>
</dbReference>
<dbReference type="Ensembl" id="ENSXETT00000122216">
    <property type="protein sequence ID" value="ENSXETP00000110333"/>
    <property type="gene ID" value="ENSXETG00000045249"/>
</dbReference>
<feature type="region of interest" description="Disordered" evidence="13">
    <location>
        <begin position="243"/>
        <end position="286"/>
    </location>
</feature>
<dbReference type="GO" id="GO:0043569">
    <property type="term" value="P:negative regulation of insulin-like growth factor receptor signaling pathway"/>
    <property type="evidence" value="ECO:0000318"/>
    <property type="project" value="GO_Central"/>
</dbReference>
<evidence type="ECO:0000313" key="18">
    <source>
        <dbReference type="Xenbase" id="XB-GENE-29071322"/>
    </source>
</evidence>
<feature type="region of interest" description="Disordered" evidence="13">
    <location>
        <begin position="813"/>
        <end position="868"/>
    </location>
</feature>
<dbReference type="PANTHER" id="PTHR46051">
    <property type="entry name" value="SH2 DOMAIN-CONTAINING PROTEIN"/>
    <property type="match status" value="1"/>
</dbReference>
<dbReference type="Pfam" id="PF24147">
    <property type="entry name" value="C2_SHIP1-2_2nd"/>
    <property type="match status" value="1"/>
</dbReference>
<proteinExistence type="inferred from homology"/>
<dbReference type="Pfam" id="PF00017">
    <property type="entry name" value="SH2"/>
    <property type="match status" value="1"/>
</dbReference>
<dbReference type="GO" id="GO:0034485">
    <property type="term" value="F:phosphatidylinositol-3,4,5-trisphosphate 5-phosphatase activity"/>
    <property type="evidence" value="ECO:0007669"/>
    <property type="project" value="UniProtKB-EC"/>
</dbReference>
<dbReference type="GO" id="GO:0004445">
    <property type="term" value="F:inositol-polyphosphate 5-phosphatase activity"/>
    <property type="evidence" value="ECO:0000318"/>
    <property type="project" value="GO_Central"/>
</dbReference>
<reference evidence="15" key="2">
    <citation type="submission" date="2021-03" db="UniProtKB">
        <authorList>
            <consortium name="Ensembl"/>
        </authorList>
    </citation>
    <scope>IDENTIFICATION</scope>
</reference>
<dbReference type="KEGG" id="xtr:100496685"/>
<dbReference type="SUPFAM" id="SSF56219">
    <property type="entry name" value="DNase I-like"/>
    <property type="match status" value="1"/>
</dbReference>
<evidence type="ECO:0000256" key="6">
    <source>
        <dbReference type="ARBA" id="ARBA00022553"/>
    </source>
</evidence>
<dbReference type="OrthoDB" id="7862313at2759"/>
<keyword evidence="11" id="KW-0206">Cytoskeleton</keyword>
<dbReference type="SUPFAM" id="SSF55550">
    <property type="entry name" value="SH2 domain"/>
    <property type="match status" value="1"/>
</dbReference>
<dbReference type="Pfam" id="PF22669">
    <property type="entry name" value="Exo_endo_phos2"/>
    <property type="match status" value="1"/>
</dbReference>
<dbReference type="InterPro" id="IPR036691">
    <property type="entry name" value="Endo/exonu/phosph_ase_sf"/>
</dbReference>
<evidence type="ECO:0000313" key="17">
    <source>
        <dbReference type="RefSeq" id="XP_031746720.1"/>
    </source>
</evidence>
<reference evidence="17" key="3">
    <citation type="submission" date="2025-04" db="UniProtKB">
        <authorList>
            <consortium name="RefSeq"/>
        </authorList>
    </citation>
    <scope>IDENTIFICATION</scope>
    <source>
        <strain evidence="17">Nigerian</strain>
        <tissue evidence="17">Liver and blood</tissue>
    </source>
</reference>
<evidence type="ECO:0000256" key="8">
    <source>
        <dbReference type="ARBA" id="ARBA00022859"/>
    </source>
</evidence>
<evidence type="ECO:0000256" key="3">
    <source>
        <dbReference type="ARBA" id="ARBA00008734"/>
    </source>
</evidence>
<accession>A0A803JQR9</accession>
<dbReference type="PANTHER" id="PTHR46051:SF9">
    <property type="entry name" value="PHOSPHATIDYLINOSITOL-3,4,5-TRISPHOSPHATE 5-PHOSPHATASE"/>
    <property type="match status" value="1"/>
</dbReference>
<protein>
    <recommendedName>
        <fullName evidence="4">phosphatidylinositol-3,4,5-trisphosphate 5-phosphatase</fullName>
        <ecNumber evidence="4">3.1.3.86</ecNumber>
    </recommendedName>
</protein>
<evidence type="ECO:0000313" key="15">
    <source>
        <dbReference type="Ensembl" id="ENSXETP00000110333"/>
    </source>
</evidence>
<evidence type="ECO:0000259" key="14">
    <source>
        <dbReference type="PROSITE" id="PS50001"/>
    </source>
</evidence>
<dbReference type="GO" id="GO:0016020">
    <property type="term" value="C:membrane"/>
    <property type="evidence" value="ECO:0007669"/>
    <property type="project" value="UniProtKB-SubCell"/>
</dbReference>
<dbReference type="Gene3D" id="3.60.10.10">
    <property type="entry name" value="Endonuclease/exonuclease/phosphatase"/>
    <property type="match status" value="1"/>
</dbReference>
<dbReference type="InterPro" id="IPR000980">
    <property type="entry name" value="SH2"/>
</dbReference>
<dbReference type="InterPro" id="IPR000300">
    <property type="entry name" value="IPPc"/>
</dbReference>
<dbReference type="GeneID" id="100496685"/>
<keyword evidence="9 12" id="KW-0727">SH2 domain</keyword>
<evidence type="ECO:0000256" key="7">
    <source>
        <dbReference type="ARBA" id="ARBA00022801"/>
    </source>
</evidence>
<feature type="compositionally biased region" description="Polar residues" evidence="13">
    <location>
        <begin position="243"/>
        <end position="252"/>
    </location>
</feature>
<gene>
    <name evidence="18" type="primary">inppl1b</name>
    <name evidence="15 17" type="synonym">LOC100496685</name>
</gene>
<dbReference type="GO" id="GO:0002376">
    <property type="term" value="P:immune system process"/>
    <property type="evidence" value="ECO:0007669"/>
    <property type="project" value="UniProtKB-KW"/>
</dbReference>
<reference evidence="15" key="1">
    <citation type="journal article" date="2010" name="Science">
        <title>The genome of the Western clawed frog Xenopus tropicalis.</title>
        <authorList>
            <person name="Hellsten U."/>
            <person name="Harland R.M."/>
            <person name="Gilchrist M.J."/>
            <person name="Hendrix D."/>
            <person name="Jurka J."/>
            <person name="Kapitonov V."/>
            <person name="Ovcharenko I."/>
            <person name="Putnam N.H."/>
            <person name="Shu S."/>
            <person name="Taher L."/>
            <person name="Blitz I.L."/>
            <person name="Blumberg B."/>
            <person name="Dichmann D.S."/>
            <person name="Dubchak I."/>
            <person name="Amaya E."/>
            <person name="Detter J.C."/>
            <person name="Fletcher R."/>
            <person name="Gerhard D.S."/>
            <person name="Goodstein D."/>
            <person name="Graves T."/>
            <person name="Grigoriev I.V."/>
            <person name="Grimwood J."/>
            <person name="Kawashima T."/>
            <person name="Lindquist E."/>
            <person name="Lucas S.M."/>
            <person name="Mead P.E."/>
            <person name="Mitros T."/>
            <person name="Ogino H."/>
            <person name="Ohta Y."/>
            <person name="Poliakov A.V."/>
            <person name="Pollet N."/>
            <person name="Robert J."/>
            <person name="Salamov A."/>
            <person name="Sater A.K."/>
            <person name="Schmutz J."/>
            <person name="Terry A."/>
            <person name="Vize P.D."/>
            <person name="Warren W.C."/>
            <person name="Wells D."/>
            <person name="Wills A."/>
            <person name="Wilson R.K."/>
            <person name="Zimmerman L.B."/>
            <person name="Zorn A.M."/>
            <person name="Grainger R."/>
            <person name="Grammer T."/>
            <person name="Khokha M.K."/>
            <person name="Richardson P.M."/>
            <person name="Rokhsar D.S."/>
        </authorList>
    </citation>
    <scope>NUCLEOTIDE SEQUENCE [LARGE SCALE GENOMIC DNA]</scope>
    <source>
        <strain evidence="15">Nigerian</strain>
    </source>
</reference>
<feature type="domain" description="SH2" evidence="14">
    <location>
        <begin position="5"/>
        <end position="101"/>
    </location>
</feature>
<keyword evidence="6" id="KW-0597">Phosphoprotein</keyword>